<proteinExistence type="predicted"/>
<keyword evidence="2" id="KW-1185">Reference proteome</keyword>
<gene>
    <name evidence="1" type="ORF">BDA99DRAFT_566891</name>
</gene>
<reference evidence="1" key="2">
    <citation type="submission" date="2023-02" db="EMBL/GenBank/DDBJ databases">
        <authorList>
            <consortium name="DOE Joint Genome Institute"/>
            <person name="Mondo S.J."/>
            <person name="Chang Y."/>
            <person name="Wang Y."/>
            <person name="Ahrendt S."/>
            <person name="Andreopoulos W."/>
            <person name="Barry K."/>
            <person name="Beard J."/>
            <person name="Benny G.L."/>
            <person name="Blankenship S."/>
            <person name="Bonito G."/>
            <person name="Cuomo C."/>
            <person name="Desiro A."/>
            <person name="Gervers K.A."/>
            <person name="Hundley H."/>
            <person name="Kuo A."/>
            <person name="LaButti K."/>
            <person name="Lang B.F."/>
            <person name="Lipzen A."/>
            <person name="O'Donnell K."/>
            <person name="Pangilinan J."/>
            <person name="Reynolds N."/>
            <person name="Sandor L."/>
            <person name="Smith M.W."/>
            <person name="Tsang A."/>
            <person name="Grigoriev I.V."/>
            <person name="Stajich J.E."/>
            <person name="Spatafora J.W."/>
        </authorList>
    </citation>
    <scope>NUCLEOTIDE SEQUENCE</scope>
    <source>
        <strain evidence="1">RSA 2281</strain>
    </source>
</reference>
<evidence type="ECO:0000313" key="2">
    <source>
        <dbReference type="Proteomes" id="UP001209540"/>
    </source>
</evidence>
<dbReference type="Proteomes" id="UP001209540">
    <property type="component" value="Unassembled WGS sequence"/>
</dbReference>
<organism evidence="1 2">
    <name type="scientific">Phascolomyces articulosus</name>
    <dbReference type="NCBI Taxonomy" id="60185"/>
    <lineage>
        <taxon>Eukaryota</taxon>
        <taxon>Fungi</taxon>
        <taxon>Fungi incertae sedis</taxon>
        <taxon>Mucoromycota</taxon>
        <taxon>Mucoromycotina</taxon>
        <taxon>Mucoromycetes</taxon>
        <taxon>Mucorales</taxon>
        <taxon>Lichtheimiaceae</taxon>
        <taxon>Phascolomyces</taxon>
    </lineage>
</organism>
<dbReference type="EMBL" id="JAIXMP010000103">
    <property type="protein sequence ID" value="KAI9243085.1"/>
    <property type="molecule type" value="Genomic_DNA"/>
</dbReference>
<comment type="caution">
    <text evidence="1">The sequence shown here is derived from an EMBL/GenBank/DDBJ whole genome shotgun (WGS) entry which is preliminary data.</text>
</comment>
<sequence>MDNHRHLEELNTSLHPIYNWPLTTNTTHIEDDPMDDDTPDFNIHNPAHVDLYSIMDNNFNVSVYEQARLIALYTKINEIIRNQNLLQQRLQILAQKAIQYSNDAMIQPCSSEAERWRRADLMTFLMQDSFLPQPQVPNCLNCKAALSAQGDEIGIYFHPAVAQPQQHQQ</sequence>
<evidence type="ECO:0000313" key="1">
    <source>
        <dbReference type="EMBL" id="KAI9243085.1"/>
    </source>
</evidence>
<accession>A0AAD5JUU4</accession>
<reference evidence="1" key="1">
    <citation type="journal article" date="2022" name="IScience">
        <title>Evolution of zygomycete secretomes and the origins of terrestrial fungal ecologies.</title>
        <authorList>
            <person name="Chang Y."/>
            <person name="Wang Y."/>
            <person name="Mondo S."/>
            <person name="Ahrendt S."/>
            <person name="Andreopoulos W."/>
            <person name="Barry K."/>
            <person name="Beard J."/>
            <person name="Benny G.L."/>
            <person name="Blankenship S."/>
            <person name="Bonito G."/>
            <person name="Cuomo C."/>
            <person name="Desiro A."/>
            <person name="Gervers K.A."/>
            <person name="Hundley H."/>
            <person name="Kuo A."/>
            <person name="LaButti K."/>
            <person name="Lang B.F."/>
            <person name="Lipzen A."/>
            <person name="O'Donnell K."/>
            <person name="Pangilinan J."/>
            <person name="Reynolds N."/>
            <person name="Sandor L."/>
            <person name="Smith M.E."/>
            <person name="Tsang A."/>
            <person name="Grigoriev I.V."/>
            <person name="Stajich J.E."/>
            <person name="Spatafora J.W."/>
        </authorList>
    </citation>
    <scope>NUCLEOTIDE SEQUENCE</scope>
    <source>
        <strain evidence="1">RSA 2281</strain>
    </source>
</reference>
<dbReference type="AlphaFoldDB" id="A0AAD5JUU4"/>
<protein>
    <submittedName>
        <fullName evidence="1">Uncharacterized protein</fullName>
    </submittedName>
</protein>
<name>A0AAD5JUU4_9FUNG</name>